<protein>
    <submittedName>
        <fullName evidence="1">Uncharacterized protein</fullName>
    </submittedName>
</protein>
<dbReference type="Proteomes" id="UP000503447">
    <property type="component" value="Chromosome"/>
</dbReference>
<name>A0A6M5YUX9_9BACT</name>
<gene>
    <name evidence="1" type="ORF">FTUN_4824</name>
</gene>
<sequence>MHGSGATINSGFRRMWHSAVQLPHRFVILRISNPPVWTPCRSAGTAHFVKTSPNTTSARRRNHVVTRTRTLSFFDVSTSPTLICPRAIFPPPTRTA</sequence>
<keyword evidence="2" id="KW-1185">Reference proteome</keyword>
<dbReference type="AlphaFoldDB" id="A0A6M5YUX9"/>
<dbReference type="EMBL" id="CP053452">
    <property type="protein sequence ID" value="QJW97254.1"/>
    <property type="molecule type" value="Genomic_DNA"/>
</dbReference>
<organism evidence="1 2">
    <name type="scientific">Frigoriglobus tundricola</name>
    <dbReference type="NCBI Taxonomy" id="2774151"/>
    <lineage>
        <taxon>Bacteria</taxon>
        <taxon>Pseudomonadati</taxon>
        <taxon>Planctomycetota</taxon>
        <taxon>Planctomycetia</taxon>
        <taxon>Gemmatales</taxon>
        <taxon>Gemmataceae</taxon>
        <taxon>Frigoriglobus</taxon>
    </lineage>
</organism>
<proteinExistence type="predicted"/>
<evidence type="ECO:0000313" key="1">
    <source>
        <dbReference type="EMBL" id="QJW97254.1"/>
    </source>
</evidence>
<evidence type="ECO:0000313" key="2">
    <source>
        <dbReference type="Proteomes" id="UP000503447"/>
    </source>
</evidence>
<reference evidence="2" key="1">
    <citation type="submission" date="2020-05" db="EMBL/GenBank/DDBJ databases">
        <title>Frigoriglobus tundricola gen. nov., sp. nov., a psychrotolerant cellulolytic planctomycete of the family Gemmataceae with two divergent copies of 16S rRNA gene.</title>
        <authorList>
            <person name="Kulichevskaya I.S."/>
            <person name="Ivanova A.A."/>
            <person name="Naumoff D.G."/>
            <person name="Beletsky A.V."/>
            <person name="Rijpstra W.I.C."/>
            <person name="Sinninghe Damste J.S."/>
            <person name="Mardanov A.V."/>
            <person name="Ravin N.V."/>
            <person name="Dedysh S.N."/>
        </authorList>
    </citation>
    <scope>NUCLEOTIDE SEQUENCE [LARGE SCALE GENOMIC DNA]</scope>
    <source>
        <strain evidence="2">PL17</strain>
    </source>
</reference>
<accession>A0A6M5YUX9</accession>
<dbReference type="KEGG" id="ftj:FTUN_4824"/>